<feature type="compositionally biased region" description="Polar residues" evidence="1">
    <location>
        <begin position="330"/>
        <end position="339"/>
    </location>
</feature>
<keyword evidence="2" id="KW-1133">Transmembrane helix</keyword>
<evidence type="ECO:0000256" key="1">
    <source>
        <dbReference type="SAM" id="MobiDB-lite"/>
    </source>
</evidence>
<feature type="compositionally biased region" description="Low complexity" evidence="1">
    <location>
        <begin position="31"/>
        <end position="43"/>
    </location>
</feature>
<name>A0ABZ2M8F7_9BACT</name>
<dbReference type="Proteomes" id="UP001370348">
    <property type="component" value="Chromosome"/>
</dbReference>
<proteinExistence type="predicted"/>
<sequence>MTRRNALVPLLLAVAAAAVASFPAMPAYADPASEADAGAPAGAQKDPQTPPSLIVRATPVFGNESAIGNGWTEIAVNLENMGTTASKGSIELTSRQLAWSSHEDFITRAPFHVAGGRSVVVKLPTHGLRAEAPSISVRVSDPSGKTIASTSLGSIPYAAPLLVDVHQPSRLAPVLRNWPVTVKWSHGRVAYRIAPAGLSVGVPSFDRTTGDPILPDRAAGYSSAVVVLMPTDLLARLETQSADALVSWVIAGGTLALVPTRVDDLRSPVVTKLLGGAATSAPPPPTLMSLPGRVRPTEGGLFPPEPLDTEPDDPPTPLRFDPGAPAPGSSPWTSANPSNPFLPLRTTDPPAGKKAPSGPSPTVRGKLQGYAGGNLVPSAFGASAAYGSGEVHLLPFDPSEPPMLDDPWVQGRMVDLMEHAWDRRAINVIAHGGGEQTDMNFDGVRRALDPNENFRPALGVAAILLVLYSIVAGPLTFLRASRKGKPLAPLLWAPVFSLATFLIIVLVGFAVKGWSGRARHLSLVEAGAGVPRGAIRRYRGFFTSESRALSIASTEASSLLSVASADSMSSQDKSALSVDRNGVSLEDINALPWQTIVVLEDGLYDFKGGLSIVNAGDGSLDVANHTGRDLKNVLISVPGDGIHHLEDLADGGKVHAADLPLLVAAHALPGGGSGGSSSMLPVHELSIDTVLATLTRGAGRKQADAIRSAWGPLDGALGSSVDWWPDSVPVVMAEVAGGEGTKRDGHLPVESDRLLLRVIGRGGAL</sequence>
<evidence type="ECO:0000313" key="4">
    <source>
        <dbReference type="EMBL" id="WXB18789.1"/>
    </source>
</evidence>
<keyword evidence="2" id="KW-0472">Membrane</keyword>
<keyword evidence="5" id="KW-1185">Reference proteome</keyword>
<protein>
    <submittedName>
        <fullName evidence="4">Uncharacterized protein</fullName>
    </submittedName>
</protein>
<accession>A0ABZ2M8F7</accession>
<evidence type="ECO:0000256" key="2">
    <source>
        <dbReference type="SAM" id="Phobius"/>
    </source>
</evidence>
<evidence type="ECO:0000313" key="5">
    <source>
        <dbReference type="Proteomes" id="UP001370348"/>
    </source>
</evidence>
<organism evidence="4 5">
    <name type="scientific">Pendulispora albinea</name>
    <dbReference type="NCBI Taxonomy" id="2741071"/>
    <lineage>
        <taxon>Bacteria</taxon>
        <taxon>Pseudomonadati</taxon>
        <taxon>Myxococcota</taxon>
        <taxon>Myxococcia</taxon>
        <taxon>Myxococcales</taxon>
        <taxon>Sorangiineae</taxon>
        <taxon>Pendulisporaceae</taxon>
        <taxon>Pendulispora</taxon>
    </lineage>
</organism>
<evidence type="ECO:0000256" key="3">
    <source>
        <dbReference type="SAM" id="SignalP"/>
    </source>
</evidence>
<dbReference type="EMBL" id="CP089984">
    <property type="protein sequence ID" value="WXB18789.1"/>
    <property type="molecule type" value="Genomic_DNA"/>
</dbReference>
<feature type="transmembrane region" description="Helical" evidence="2">
    <location>
        <begin position="457"/>
        <end position="478"/>
    </location>
</feature>
<keyword evidence="3" id="KW-0732">Signal</keyword>
<gene>
    <name evidence="4" type="ORF">LZC94_16320</name>
</gene>
<reference evidence="4 5" key="1">
    <citation type="submission" date="2021-12" db="EMBL/GenBank/DDBJ databases">
        <title>Discovery of the Pendulisporaceae a myxobacterial family with distinct sporulation behavior and unique specialized metabolism.</title>
        <authorList>
            <person name="Garcia R."/>
            <person name="Popoff A."/>
            <person name="Bader C.D."/>
            <person name="Loehr J."/>
            <person name="Walesch S."/>
            <person name="Walt C."/>
            <person name="Boldt J."/>
            <person name="Bunk B."/>
            <person name="Haeckl F.J.F.P.J."/>
            <person name="Gunesch A.P."/>
            <person name="Birkelbach J."/>
            <person name="Nuebel U."/>
            <person name="Pietschmann T."/>
            <person name="Bach T."/>
            <person name="Mueller R."/>
        </authorList>
    </citation>
    <scope>NUCLEOTIDE SEQUENCE [LARGE SCALE GENOMIC DNA]</scope>
    <source>
        <strain evidence="4 5">MSr11954</strain>
    </source>
</reference>
<feature type="chain" id="PRO_5046724458" evidence="3">
    <location>
        <begin position="30"/>
        <end position="765"/>
    </location>
</feature>
<feature type="signal peptide" evidence="3">
    <location>
        <begin position="1"/>
        <end position="29"/>
    </location>
</feature>
<feature type="region of interest" description="Disordered" evidence="1">
    <location>
        <begin position="275"/>
        <end position="369"/>
    </location>
</feature>
<feature type="region of interest" description="Disordered" evidence="1">
    <location>
        <begin position="31"/>
        <end position="53"/>
    </location>
</feature>
<feature type="transmembrane region" description="Helical" evidence="2">
    <location>
        <begin position="490"/>
        <end position="511"/>
    </location>
</feature>
<dbReference type="RefSeq" id="WP_394828416.1">
    <property type="nucleotide sequence ID" value="NZ_CP089984.1"/>
</dbReference>
<keyword evidence="2" id="KW-0812">Transmembrane</keyword>